<evidence type="ECO:0000313" key="3">
    <source>
        <dbReference type="EMBL" id="RKF21366.1"/>
    </source>
</evidence>
<accession>A0A420EL83</accession>
<feature type="domain" description="DUF6701" evidence="2">
    <location>
        <begin position="901"/>
        <end position="1501"/>
    </location>
</feature>
<comment type="caution">
    <text evidence="3">The sequence shown here is derived from an EMBL/GenBank/DDBJ whole genome shotgun (WGS) entry which is preliminary data.</text>
</comment>
<reference evidence="3 4" key="1">
    <citation type="submission" date="2018-09" db="EMBL/GenBank/DDBJ databases">
        <authorList>
            <person name="Wang Z."/>
        </authorList>
    </citation>
    <scope>NUCLEOTIDE SEQUENCE [LARGE SCALE GENOMIC DNA]</scope>
    <source>
        <strain evidence="3 4">ALS 81</strain>
    </source>
</reference>
<dbReference type="EMBL" id="RAQO01000002">
    <property type="protein sequence ID" value="RKF21366.1"/>
    <property type="molecule type" value="Genomic_DNA"/>
</dbReference>
<dbReference type="OrthoDB" id="9790247at2"/>
<evidence type="ECO:0000259" key="2">
    <source>
        <dbReference type="Pfam" id="PF20419"/>
    </source>
</evidence>
<proteinExistence type="predicted"/>
<name>A0A420EL83_9ALTE</name>
<gene>
    <name evidence="3" type="ORF">DBZ36_01560</name>
</gene>
<keyword evidence="1" id="KW-0732">Signal</keyword>
<sequence length="1504" mass="161056">MKISKLIVSILLLIVAGQLRAEVSIPVDDFESYFPAVAQGHLGNNADCNSNGDHLIMQGSSTIDGSGGAVLDYCSNPSWSSGTCDDGSGGRQRCEISGNPITGITLPAVDPLPSIPALPSKPIKPSGSFIYSSNNDLSCSGGISAFEDEYDTITLNDGCVLYIWGTSVKVNNLVVNGSVDINFLGFFGTDFNLWVTNFSIGGASNLSFGSIGGSSDFTQINVNSFSSPSSRSTIQSQDSSLQLFFHQSAQLNNLDLDSEVVFEAYGNSLDNTNVSGDVHANGDVNVRNNSVLSGNLVSQLNAVTLNQSSVAGDLAAAGVAKLENSASVAKNVWSSASNVDISSASVGENVMAQKQLTVSQNTNIAGYSVSNQGNTIVSGSTITGSVYSGSYTSIELSTLGDGLRVVGQFDIQDSNITGNIVGEGSSVFSSMSGNTIVTGDVFKGEGKLDISGTSEITGNVYGHGEVSISGQSGIYGRVNSQKLRMNGQGFVYIEPPVPETIFLWGKVSNQAGGAQGRVDFGSTLSDIPVVFAMSSIDPTDANNDGPIAVQVSNVSTTGFDYWVRIPPGSITTAKESDFHWIASSVGSQVQTIDGVEFYAGTTTNNESLLGPPNTTNATSIYQNTGINANDYPVVLTQVQTLNNRQNQNSDACWFTSRSGTINGNVSTAIDASEAYDGGNNPRCQPGNVRTNSLDSETVAYLAAKVGTGQVDKDSVSYKFQFGRGETLAGGGVIDPNGQCSDSHTQTFQTLLFSNPPSIVASINGRLGNNGGWLRRCSISNTQYNLMVEEDQYQNSERSHVNENISYFAIEDDPVVNNIDHYRLSFSSSALACQSQELTVRACIDETCSTEYSEPANVKLYKNNVEYSDLNFTGNTAESLWHTDGGSALLDLRNGNPDAAMRCFVDGAEVSDNSQCLVNFEQAGLLMQTPTQLACKTSGELEMYAVQQSTTNPRQCLPLLQNQQHDLLFTFDYQNPSNVVNQASISIKDLSTSGQTLSLSGGQTNTLRAVQFDATGAAKVSLDYPEVGSLKLAFELSQSVPDNSGQTIELEGSSQWVSQPQGIYFSGGVASCLNTSCSVQAKAQESFNFAAQAVCWVQDNDSDYSDNPVVQNFELANIGLQAYLEAPTVAAGDPSDGTLGAITTESIAMAQGASANSYSQSYSEVGSFSLELSSDLTYLNTTIDQSRSSSDHYGRFTPAYLELIEQVEPLLAAQCSTATAFTYMDQPFKFDNAALPTIRVLGFGSLGGATSNYQIGDWWRFANAQQWDTSYSHDSLDTPIEAVAGSTQYSPSSQTQKLAWLEDTELLYQRSFDPVVPFFAEFDLTLAADSLFDLDNICYRDSASAACLDFVFEDIAKDKNFLMRYGRLQMNDVSGSPYQEFAMPVRVEYFDGNVWLINVDDSCSTYTGVALSDVTESYDPALSGDQLVSRRSNTTQIVEGESELFWSATGSSAYIGTVTAPLVLEPWLQWFWDGEATGLIEPKAKAIFGAYRGHDRVLYWRELGN</sequence>
<dbReference type="SUPFAM" id="SSF141086">
    <property type="entry name" value="Agglutinin HPA-like"/>
    <property type="match status" value="1"/>
</dbReference>
<keyword evidence="4" id="KW-1185">Reference proteome</keyword>
<dbReference type="Proteomes" id="UP000286482">
    <property type="component" value="Unassembled WGS sequence"/>
</dbReference>
<protein>
    <recommendedName>
        <fullName evidence="2">DUF6701 domain-containing protein</fullName>
    </recommendedName>
</protein>
<feature type="signal peptide" evidence="1">
    <location>
        <begin position="1"/>
        <end position="21"/>
    </location>
</feature>
<dbReference type="InterPro" id="IPR046524">
    <property type="entry name" value="DUF6701"/>
</dbReference>
<dbReference type="RefSeq" id="WP_120353170.1">
    <property type="nucleotide sequence ID" value="NZ_RAQO01000002.1"/>
</dbReference>
<organism evidence="3 4">
    <name type="scientific">Alginatibacterium sediminis</name>
    <dbReference type="NCBI Taxonomy" id="2164068"/>
    <lineage>
        <taxon>Bacteria</taxon>
        <taxon>Pseudomonadati</taxon>
        <taxon>Pseudomonadota</taxon>
        <taxon>Gammaproteobacteria</taxon>
        <taxon>Alteromonadales</taxon>
        <taxon>Alteromonadaceae</taxon>
        <taxon>Alginatibacterium</taxon>
    </lineage>
</organism>
<dbReference type="Pfam" id="PF20419">
    <property type="entry name" value="DUF6701"/>
    <property type="match status" value="1"/>
</dbReference>
<evidence type="ECO:0000256" key="1">
    <source>
        <dbReference type="SAM" id="SignalP"/>
    </source>
</evidence>
<feature type="chain" id="PRO_5019429110" description="DUF6701 domain-containing protein" evidence="1">
    <location>
        <begin position="22"/>
        <end position="1504"/>
    </location>
</feature>
<evidence type="ECO:0000313" key="4">
    <source>
        <dbReference type="Proteomes" id="UP000286482"/>
    </source>
</evidence>
<dbReference type="InterPro" id="IPR037221">
    <property type="entry name" value="H-type_lectin_dom_sf"/>
</dbReference>